<feature type="domain" description="MOSC" evidence="1">
    <location>
        <begin position="15"/>
        <end position="164"/>
    </location>
</feature>
<name>A0A2V5J4E3_9MICC</name>
<evidence type="ECO:0000259" key="1">
    <source>
        <dbReference type="PROSITE" id="PS51340"/>
    </source>
</evidence>
<dbReference type="InterPro" id="IPR005302">
    <property type="entry name" value="MoCF_Sase_C"/>
</dbReference>
<dbReference type="GO" id="GO:0030170">
    <property type="term" value="F:pyridoxal phosphate binding"/>
    <property type="evidence" value="ECO:0007669"/>
    <property type="project" value="InterPro"/>
</dbReference>
<evidence type="ECO:0000313" key="3">
    <source>
        <dbReference type="Proteomes" id="UP000247980"/>
    </source>
</evidence>
<dbReference type="Pfam" id="PF03473">
    <property type="entry name" value="MOSC"/>
    <property type="match status" value="1"/>
</dbReference>
<dbReference type="AlphaFoldDB" id="A0A2V5J4E3"/>
<accession>A0A2V5J4E3</accession>
<dbReference type="Proteomes" id="UP000247980">
    <property type="component" value="Unassembled WGS sequence"/>
</dbReference>
<gene>
    <name evidence="2" type="ORF">CVS30_16945</name>
</gene>
<dbReference type="OrthoDB" id="9786134at2"/>
<comment type="caution">
    <text evidence="2">The sequence shown here is derived from an EMBL/GenBank/DDBJ whole genome shotgun (WGS) entry which is preliminary data.</text>
</comment>
<dbReference type="EMBL" id="QJVC01000028">
    <property type="protein sequence ID" value="PYI37170.1"/>
    <property type="molecule type" value="Genomic_DNA"/>
</dbReference>
<keyword evidence="3" id="KW-1185">Reference proteome</keyword>
<proteinExistence type="predicted"/>
<evidence type="ECO:0000313" key="2">
    <source>
        <dbReference type="EMBL" id="PYI37170.1"/>
    </source>
</evidence>
<dbReference type="SUPFAM" id="SSF50800">
    <property type="entry name" value="PK beta-barrel domain-like"/>
    <property type="match status" value="1"/>
</dbReference>
<dbReference type="InterPro" id="IPR052716">
    <property type="entry name" value="MOSC_domain"/>
</dbReference>
<dbReference type="PANTHER" id="PTHR36930:SF1">
    <property type="entry name" value="MOSC DOMAIN-CONTAINING PROTEIN"/>
    <property type="match status" value="1"/>
</dbReference>
<dbReference type="PANTHER" id="PTHR36930">
    <property type="entry name" value="METAL-SULFUR CLUSTER BIOSYNTHESIS PROTEINS YUAD-RELATED"/>
    <property type="match status" value="1"/>
</dbReference>
<dbReference type="GO" id="GO:0003824">
    <property type="term" value="F:catalytic activity"/>
    <property type="evidence" value="ECO:0007669"/>
    <property type="project" value="InterPro"/>
</dbReference>
<dbReference type="Gene3D" id="2.40.33.20">
    <property type="entry name" value="PK beta-barrel domain-like"/>
    <property type="match status" value="1"/>
</dbReference>
<dbReference type="GO" id="GO:0030151">
    <property type="term" value="F:molybdenum ion binding"/>
    <property type="evidence" value="ECO:0007669"/>
    <property type="project" value="InterPro"/>
</dbReference>
<dbReference type="InterPro" id="IPR011037">
    <property type="entry name" value="Pyrv_Knase-like_insert_dom_sf"/>
</dbReference>
<reference evidence="2 3" key="1">
    <citation type="submission" date="2018-05" db="EMBL/GenBank/DDBJ databases">
        <title>Genetic diversity of glacier-inhabiting Cryobacterium bacteria in China and description of Cryobacterium mengkeensis sp. nov. and Arthrobacter glacialis sp. nov.</title>
        <authorList>
            <person name="Liu Q."/>
            <person name="Xin Y.-H."/>
        </authorList>
    </citation>
    <scope>NUCLEOTIDE SEQUENCE [LARGE SCALE GENOMIC DNA]</scope>
    <source>
        <strain evidence="2 3">B7</strain>
    </source>
</reference>
<dbReference type="PROSITE" id="PS51340">
    <property type="entry name" value="MOSC"/>
    <property type="match status" value="1"/>
</dbReference>
<organism evidence="2 3">
    <name type="scientific">Arthrobacter psychrolactophilus</name>
    <dbReference type="NCBI Taxonomy" id="92442"/>
    <lineage>
        <taxon>Bacteria</taxon>
        <taxon>Bacillati</taxon>
        <taxon>Actinomycetota</taxon>
        <taxon>Actinomycetes</taxon>
        <taxon>Micrococcales</taxon>
        <taxon>Micrococcaceae</taxon>
        <taxon>Arthrobacter</taxon>
    </lineage>
</organism>
<protein>
    <submittedName>
        <fullName evidence="2">MOSC domain-containing protein</fullName>
    </submittedName>
</protein>
<sequence>MSSVHLDTTHRFSKQSVDTIELVAGRGVAGDAHSGVTVQHRSRVRADPTAPNLRQVHLMHQELFDWLAQRGFSVAPGELGENVTTEGLDLLSLPRGTLLHLGSEAVVEVTGLRNPCAQIEDFQPGLLKELVGYDDGGTLVRRAGIMAVVHHGGTIRPGEGIAVVLPDEPHEALERV</sequence>